<dbReference type="OrthoDB" id="10257415at2759"/>
<dbReference type="Pfam" id="PF11957">
    <property type="entry name" value="efThoc1"/>
    <property type="match status" value="2"/>
</dbReference>
<dbReference type="EMBL" id="CALLCH030000003">
    <property type="protein sequence ID" value="CAI4211836.1"/>
    <property type="molecule type" value="Genomic_DNA"/>
</dbReference>
<evidence type="ECO:0000256" key="1">
    <source>
        <dbReference type="SAM" id="MobiDB-lite"/>
    </source>
</evidence>
<evidence type="ECO:0000313" key="2">
    <source>
        <dbReference type="EMBL" id="CAI4211836.1"/>
    </source>
</evidence>
<dbReference type="GO" id="GO:0000445">
    <property type="term" value="C:THO complex part of transcription export complex"/>
    <property type="evidence" value="ECO:0007669"/>
    <property type="project" value="TreeGrafter"/>
</dbReference>
<feature type="compositionally biased region" description="Basic and acidic residues" evidence="1">
    <location>
        <begin position="463"/>
        <end position="478"/>
    </location>
</feature>
<evidence type="ECO:0008006" key="4">
    <source>
        <dbReference type="Google" id="ProtNLM"/>
    </source>
</evidence>
<evidence type="ECO:0000313" key="3">
    <source>
        <dbReference type="Proteomes" id="UP000838763"/>
    </source>
</evidence>
<protein>
    <recommendedName>
        <fullName evidence="4">Nuclear matrix protein</fullName>
    </recommendedName>
</protein>
<dbReference type="PANTHER" id="PTHR13265">
    <property type="entry name" value="THO COMPLEX SUBUNIT 1"/>
    <property type="match status" value="1"/>
</dbReference>
<proteinExistence type="predicted"/>
<feature type="compositionally biased region" description="Basic and acidic residues" evidence="1">
    <location>
        <begin position="279"/>
        <end position="289"/>
    </location>
</feature>
<dbReference type="InterPro" id="IPR021861">
    <property type="entry name" value="THO_THOC1"/>
</dbReference>
<feature type="region of interest" description="Disordered" evidence="1">
    <location>
        <begin position="453"/>
        <end position="478"/>
    </location>
</feature>
<dbReference type="PANTHER" id="PTHR13265:SF0">
    <property type="entry name" value="HPR1"/>
    <property type="match status" value="1"/>
</dbReference>
<keyword evidence="3" id="KW-1185">Reference proteome</keyword>
<dbReference type="Proteomes" id="UP000838763">
    <property type="component" value="Unassembled WGS sequence"/>
</dbReference>
<gene>
    <name evidence="2" type="ORF">PPNO1_LOCUS1609</name>
</gene>
<dbReference type="AlphaFoldDB" id="A0A9P1GX09"/>
<feature type="region of interest" description="Disordered" evidence="1">
    <location>
        <begin position="264"/>
        <end position="289"/>
    </location>
</feature>
<accession>A0A9P1GX09</accession>
<dbReference type="GO" id="GO:0006406">
    <property type="term" value="P:mRNA export from nucleus"/>
    <property type="evidence" value="ECO:0007669"/>
    <property type="project" value="TreeGrafter"/>
</dbReference>
<comment type="caution">
    <text evidence="2">The sequence shown here is derived from an EMBL/GenBank/DDBJ whole genome shotgun (WGS) entry which is preliminary data.</text>
</comment>
<sequence>MPSATPDGHGVPAVASCAAYLDNVLARADTIKDKPSIEPPLTKSKLGDVAAQLSAVFDEALGGPSDDGADQRRLRQFAMFETAARDLFSHLIASTPIESPEFVRVWNFLDLLAILSDEERCDPALLFWLVEELLDSQTISGCRKIFDFLESRRERITAKHFKQKQLVILQFPLGDKSSVNLRGEYHIENVTVFDEAPPPEKEGEEAAAEAMDVDDGTAAGKEAGEQKQASLKAVTQPKKLFDETYFARFRGAMETTMTAFRSIQVENGSRPAKTASSDDSAKTLKRKREDGETDLANAFNPKYLTSRDLFELERPLFRRHVLVQALIVMDFLLSLSAKAKEKLSTARAHNKAVEYLDQKLNEDDTKWATDMKRSIADYLRQGFEGPYFFRMVETVLSRDKNWVRWKIENCPPMGLPPVSADLFSEAKQTVQRTATNKRLRPIPMGSLNLGFLSSAENRPATNGDHRGEWKEGMRERRR</sequence>
<name>A0A9P1GX09_9PEZI</name>
<reference evidence="2" key="1">
    <citation type="submission" date="2022-11" db="EMBL/GenBank/DDBJ databases">
        <authorList>
            <person name="Scott C."/>
            <person name="Bruce N."/>
        </authorList>
    </citation>
    <scope>NUCLEOTIDE SEQUENCE</scope>
</reference>
<organism evidence="2 3">
    <name type="scientific">Parascedosporium putredinis</name>
    <dbReference type="NCBI Taxonomy" id="1442378"/>
    <lineage>
        <taxon>Eukaryota</taxon>
        <taxon>Fungi</taxon>
        <taxon>Dikarya</taxon>
        <taxon>Ascomycota</taxon>
        <taxon>Pezizomycotina</taxon>
        <taxon>Sordariomycetes</taxon>
        <taxon>Hypocreomycetidae</taxon>
        <taxon>Microascales</taxon>
        <taxon>Microascaceae</taxon>
        <taxon>Parascedosporium</taxon>
    </lineage>
</organism>